<reference evidence="3 4" key="1">
    <citation type="submission" date="2019-10" db="EMBL/GenBank/DDBJ databases">
        <authorList>
            <person name="Palmer J.M."/>
        </authorList>
    </citation>
    <scope>NUCLEOTIDE SEQUENCE [LARGE SCALE GENOMIC DNA]</scope>
    <source>
        <strain evidence="3 4">TWF696</strain>
    </source>
</reference>
<gene>
    <name evidence="3" type="ORF">TWF696_000149</name>
</gene>
<keyword evidence="2" id="KW-0732">Signal</keyword>
<dbReference type="AlphaFoldDB" id="A0AAV9VAF4"/>
<sequence length="126" mass="13055">MQFSVFTTLLLAAAALASPAPAPQGFQVVIKYVDAPDCDVQCGANVTAAAVFTSTSTTSTSTSSTSSTSTEEEEEEITITATNTKYVIVTLQTDEAATETLGYETVTELPPDVVYETGAPAAAPTY</sequence>
<evidence type="ECO:0000313" key="3">
    <source>
        <dbReference type="EMBL" id="KAK6358977.1"/>
    </source>
</evidence>
<name>A0AAV9VAF4_9PEZI</name>
<dbReference type="EMBL" id="JAVHNQ010000001">
    <property type="protein sequence ID" value="KAK6358977.1"/>
    <property type="molecule type" value="Genomic_DNA"/>
</dbReference>
<feature type="region of interest" description="Disordered" evidence="1">
    <location>
        <begin position="54"/>
        <end position="78"/>
    </location>
</feature>
<accession>A0AAV9VAF4</accession>
<feature type="chain" id="PRO_5043317443" evidence="2">
    <location>
        <begin position="18"/>
        <end position="126"/>
    </location>
</feature>
<evidence type="ECO:0000256" key="2">
    <source>
        <dbReference type="SAM" id="SignalP"/>
    </source>
</evidence>
<keyword evidence="4" id="KW-1185">Reference proteome</keyword>
<dbReference type="Proteomes" id="UP001375240">
    <property type="component" value="Unassembled WGS sequence"/>
</dbReference>
<organism evidence="3 4">
    <name type="scientific">Orbilia brochopaga</name>
    <dbReference type="NCBI Taxonomy" id="3140254"/>
    <lineage>
        <taxon>Eukaryota</taxon>
        <taxon>Fungi</taxon>
        <taxon>Dikarya</taxon>
        <taxon>Ascomycota</taxon>
        <taxon>Pezizomycotina</taxon>
        <taxon>Orbiliomycetes</taxon>
        <taxon>Orbiliales</taxon>
        <taxon>Orbiliaceae</taxon>
        <taxon>Orbilia</taxon>
    </lineage>
</organism>
<evidence type="ECO:0000256" key="1">
    <source>
        <dbReference type="SAM" id="MobiDB-lite"/>
    </source>
</evidence>
<protein>
    <submittedName>
        <fullName evidence="3">Uncharacterized protein</fullName>
    </submittedName>
</protein>
<comment type="caution">
    <text evidence="3">The sequence shown here is derived from an EMBL/GenBank/DDBJ whole genome shotgun (WGS) entry which is preliminary data.</text>
</comment>
<feature type="compositionally biased region" description="Low complexity" evidence="1">
    <location>
        <begin position="54"/>
        <end position="69"/>
    </location>
</feature>
<evidence type="ECO:0000313" key="4">
    <source>
        <dbReference type="Proteomes" id="UP001375240"/>
    </source>
</evidence>
<proteinExistence type="predicted"/>
<feature type="signal peptide" evidence="2">
    <location>
        <begin position="1"/>
        <end position="17"/>
    </location>
</feature>